<gene>
    <name evidence="5" type="ORF">GTHE00462_LOCUS35212</name>
    <name evidence="6" type="ORF">GTHE00462_LOCUS35213</name>
</gene>
<sequence length="514" mass="56536">MGSSSSKAPSPAASSSGVLSEALPAHKHSVTCMKLVGEGLELLVTASEDRTIRIWDFSEHKKFARYWETHEVLDKLSTPPAKSERRSDALVHAIRCPSRFNAAEGHSHWISCVEADMASSVLYSGSLDKTVKAWDMYTGRCMHTYKGHTDWITNLHVRLDTVISSSEDGSLRLWRIATFLEGGEEDGKEEVKEDLKGCWRRDRGFAIKSMISVSGDSFFCADSDGCVSYWDLSRGAEKHKALLAEIPTSVGSATCLVAPFHEQEKEEIRRQDLNIFDRPAARPSRLMMKHAGGGRSTKSDRPAACMSFLVGGSLGAELWEFWGGGSARLCAFNGHQGAITCMQVVDGTLFTGSEDKTVRAWSLDSGLCLQLYQGHLHAVRDLTVFPGARYLCSGSGGDLRVWDVESGDVKQVLAWKRVDCLLPANNLSSLFASFSGLVRSWDATAFIQVNKKKSSSKVIRPRVMLEQMASKRTGEKALDAKENGSANGDESTEKLLDYETKVVQVVRQDVEPLP</sequence>
<dbReference type="EMBL" id="HBKN01045016">
    <property type="protein sequence ID" value="CAE2334407.1"/>
    <property type="molecule type" value="Transcribed_RNA"/>
</dbReference>
<organism evidence="5">
    <name type="scientific">Guillardia theta</name>
    <name type="common">Cryptophyte</name>
    <name type="synonym">Cryptomonas phi</name>
    <dbReference type="NCBI Taxonomy" id="55529"/>
    <lineage>
        <taxon>Eukaryota</taxon>
        <taxon>Cryptophyceae</taxon>
        <taxon>Pyrenomonadales</taxon>
        <taxon>Geminigeraceae</taxon>
        <taxon>Guillardia</taxon>
    </lineage>
</organism>
<dbReference type="InterPro" id="IPR019775">
    <property type="entry name" value="WD40_repeat_CS"/>
</dbReference>
<evidence type="ECO:0000256" key="2">
    <source>
        <dbReference type="ARBA" id="ARBA00022737"/>
    </source>
</evidence>
<accession>A0A6U6D016</accession>
<feature type="region of interest" description="Disordered" evidence="4">
    <location>
        <begin position="471"/>
        <end position="495"/>
    </location>
</feature>
<dbReference type="PRINTS" id="PR00320">
    <property type="entry name" value="GPROTEINBRPT"/>
</dbReference>
<dbReference type="AlphaFoldDB" id="A0A6U6D016"/>
<dbReference type="PANTHER" id="PTHR22847">
    <property type="entry name" value="WD40 REPEAT PROTEIN"/>
    <property type="match status" value="1"/>
</dbReference>
<feature type="repeat" description="WD" evidence="3">
    <location>
        <begin position="145"/>
        <end position="178"/>
    </location>
</feature>
<evidence type="ECO:0000256" key="4">
    <source>
        <dbReference type="SAM" id="MobiDB-lite"/>
    </source>
</evidence>
<dbReference type="GO" id="GO:1990234">
    <property type="term" value="C:transferase complex"/>
    <property type="evidence" value="ECO:0007669"/>
    <property type="project" value="UniProtKB-ARBA"/>
</dbReference>
<feature type="repeat" description="WD" evidence="3">
    <location>
        <begin position="103"/>
        <end position="144"/>
    </location>
</feature>
<dbReference type="SMART" id="SM00320">
    <property type="entry name" value="WD40"/>
    <property type="match status" value="6"/>
</dbReference>
<feature type="compositionally biased region" description="Basic and acidic residues" evidence="4">
    <location>
        <begin position="472"/>
        <end position="482"/>
    </location>
</feature>
<feature type="repeat" description="WD" evidence="3">
    <location>
        <begin position="23"/>
        <end position="65"/>
    </location>
</feature>
<dbReference type="PROSITE" id="PS00678">
    <property type="entry name" value="WD_REPEATS_1"/>
    <property type="match status" value="2"/>
</dbReference>
<dbReference type="PROSITE" id="PS50082">
    <property type="entry name" value="WD_REPEATS_2"/>
    <property type="match status" value="5"/>
</dbReference>
<dbReference type="InterPro" id="IPR020472">
    <property type="entry name" value="WD40_PAC1"/>
</dbReference>
<dbReference type="InterPro" id="IPR015943">
    <property type="entry name" value="WD40/YVTN_repeat-like_dom_sf"/>
</dbReference>
<evidence type="ECO:0000313" key="6">
    <source>
        <dbReference type="EMBL" id="CAE2334408.1"/>
    </source>
</evidence>
<keyword evidence="2" id="KW-0677">Repeat</keyword>
<dbReference type="Gene3D" id="2.130.10.10">
    <property type="entry name" value="YVTN repeat-like/Quinoprotein amine dehydrogenase"/>
    <property type="match status" value="2"/>
</dbReference>
<feature type="repeat" description="WD" evidence="3">
    <location>
        <begin position="372"/>
        <end position="412"/>
    </location>
</feature>
<proteinExistence type="predicted"/>
<dbReference type="PROSITE" id="PS50294">
    <property type="entry name" value="WD_REPEATS_REGION"/>
    <property type="match status" value="4"/>
</dbReference>
<feature type="repeat" description="WD" evidence="3">
    <location>
        <begin position="332"/>
        <end position="371"/>
    </location>
</feature>
<dbReference type="Pfam" id="PF00400">
    <property type="entry name" value="WD40"/>
    <property type="match status" value="5"/>
</dbReference>
<evidence type="ECO:0000256" key="3">
    <source>
        <dbReference type="PROSITE-ProRule" id="PRU00221"/>
    </source>
</evidence>
<dbReference type="InterPro" id="IPR036322">
    <property type="entry name" value="WD40_repeat_dom_sf"/>
</dbReference>
<protein>
    <submittedName>
        <fullName evidence="5">Uncharacterized protein</fullName>
    </submittedName>
</protein>
<evidence type="ECO:0000313" key="5">
    <source>
        <dbReference type="EMBL" id="CAE2334407.1"/>
    </source>
</evidence>
<dbReference type="EMBL" id="HBKN01045017">
    <property type="protein sequence ID" value="CAE2334408.1"/>
    <property type="molecule type" value="Transcribed_RNA"/>
</dbReference>
<keyword evidence="1 3" id="KW-0853">WD repeat</keyword>
<dbReference type="SUPFAM" id="SSF50978">
    <property type="entry name" value="WD40 repeat-like"/>
    <property type="match status" value="1"/>
</dbReference>
<dbReference type="PANTHER" id="PTHR22847:SF637">
    <property type="entry name" value="WD REPEAT DOMAIN 5B"/>
    <property type="match status" value="1"/>
</dbReference>
<dbReference type="InterPro" id="IPR001680">
    <property type="entry name" value="WD40_rpt"/>
</dbReference>
<reference evidence="5" key="1">
    <citation type="submission" date="2021-01" db="EMBL/GenBank/DDBJ databases">
        <authorList>
            <person name="Corre E."/>
            <person name="Pelletier E."/>
            <person name="Niang G."/>
            <person name="Scheremetjew M."/>
            <person name="Finn R."/>
            <person name="Kale V."/>
            <person name="Holt S."/>
            <person name="Cochrane G."/>
            <person name="Meng A."/>
            <person name="Brown T."/>
            <person name="Cohen L."/>
        </authorList>
    </citation>
    <scope>NUCLEOTIDE SEQUENCE</scope>
    <source>
        <strain evidence="5">CCMP 2712</strain>
    </source>
</reference>
<evidence type="ECO:0000256" key="1">
    <source>
        <dbReference type="ARBA" id="ARBA00022574"/>
    </source>
</evidence>
<name>A0A6U6D016_GUITH</name>